<gene>
    <name evidence="1" type="ORF">ECRASSUSDP1_LOCUS10209</name>
</gene>
<proteinExistence type="predicted"/>
<organism evidence="1 2">
    <name type="scientific">Euplotes crassus</name>
    <dbReference type="NCBI Taxonomy" id="5936"/>
    <lineage>
        <taxon>Eukaryota</taxon>
        <taxon>Sar</taxon>
        <taxon>Alveolata</taxon>
        <taxon>Ciliophora</taxon>
        <taxon>Intramacronucleata</taxon>
        <taxon>Spirotrichea</taxon>
        <taxon>Hypotrichia</taxon>
        <taxon>Euplotida</taxon>
        <taxon>Euplotidae</taxon>
        <taxon>Moneuplotes</taxon>
    </lineage>
</organism>
<evidence type="ECO:0008006" key="3">
    <source>
        <dbReference type="Google" id="ProtNLM"/>
    </source>
</evidence>
<reference evidence="1" key="1">
    <citation type="submission" date="2023-07" db="EMBL/GenBank/DDBJ databases">
        <authorList>
            <consortium name="AG Swart"/>
            <person name="Singh M."/>
            <person name="Singh A."/>
            <person name="Seah K."/>
            <person name="Emmerich C."/>
        </authorList>
    </citation>
    <scope>NUCLEOTIDE SEQUENCE</scope>
    <source>
        <strain evidence="1">DP1</strain>
    </source>
</reference>
<dbReference type="EMBL" id="CAMPGE010010057">
    <property type="protein sequence ID" value="CAI2368913.1"/>
    <property type="molecule type" value="Genomic_DNA"/>
</dbReference>
<evidence type="ECO:0000313" key="1">
    <source>
        <dbReference type="EMBL" id="CAI2368913.1"/>
    </source>
</evidence>
<dbReference type="Proteomes" id="UP001295684">
    <property type="component" value="Unassembled WGS sequence"/>
</dbReference>
<evidence type="ECO:0000313" key="2">
    <source>
        <dbReference type="Proteomes" id="UP001295684"/>
    </source>
</evidence>
<accession>A0AAD1UKG2</accession>
<name>A0AAD1UKG2_EUPCR</name>
<comment type="caution">
    <text evidence="1">The sequence shown here is derived from an EMBL/GenBank/DDBJ whole genome shotgun (WGS) entry which is preliminary data.</text>
</comment>
<keyword evidence="2" id="KW-1185">Reference proteome</keyword>
<dbReference type="AlphaFoldDB" id="A0AAD1UKG2"/>
<protein>
    <recommendedName>
        <fullName evidence="3">CCT domain-containing protein</fullName>
    </recommendedName>
</protein>
<sequence>MIFPQQEYITFAVIPQQIFVVEYAIQDAELPDLNSQVLSLRDYCSCSYGYEQVSHQQWRPTAAPTCGETQEIESISNLDLRSKNHSGSEISKPSRIVMSGIFNKNTVRSNLAKEGKLVGFYTQKERRLKIARLRQKQKRRRQLCPISKRYSGRRRSAFQKPRKGGRFVKSELAHLYALTEAERLKRTEIIDSNLAQGNYEEAVSFLIEY</sequence>